<dbReference type="GO" id="GO:0016787">
    <property type="term" value="F:hydrolase activity"/>
    <property type="evidence" value="ECO:0007669"/>
    <property type="project" value="InterPro"/>
</dbReference>
<proteinExistence type="predicted"/>
<gene>
    <name evidence="2" type="ORF">IAA53_06085</name>
</gene>
<evidence type="ECO:0000313" key="2">
    <source>
        <dbReference type="EMBL" id="HIR50840.1"/>
    </source>
</evidence>
<dbReference type="Gene3D" id="3.20.20.140">
    <property type="entry name" value="Metal-dependent hydrolases"/>
    <property type="match status" value="1"/>
</dbReference>
<name>A0A9D1DHP4_9FIRM</name>
<evidence type="ECO:0000313" key="3">
    <source>
        <dbReference type="Proteomes" id="UP000824239"/>
    </source>
</evidence>
<comment type="caution">
    <text evidence="2">The sequence shown here is derived from an EMBL/GenBank/DDBJ whole genome shotgun (WGS) entry which is preliminary data.</text>
</comment>
<feature type="domain" description="Amidohydrolase-related" evidence="1">
    <location>
        <begin position="94"/>
        <end position="244"/>
    </location>
</feature>
<reference evidence="2" key="2">
    <citation type="journal article" date="2021" name="PeerJ">
        <title>Extensive microbial diversity within the chicken gut microbiome revealed by metagenomics and culture.</title>
        <authorList>
            <person name="Gilroy R."/>
            <person name="Ravi A."/>
            <person name="Getino M."/>
            <person name="Pursley I."/>
            <person name="Horton D.L."/>
            <person name="Alikhan N.F."/>
            <person name="Baker D."/>
            <person name="Gharbi K."/>
            <person name="Hall N."/>
            <person name="Watson M."/>
            <person name="Adriaenssens E.M."/>
            <person name="Foster-Nyarko E."/>
            <person name="Jarju S."/>
            <person name="Secka A."/>
            <person name="Antonio M."/>
            <person name="Oren A."/>
            <person name="Chaudhuri R.R."/>
            <person name="La Ragione R."/>
            <person name="Hildebrand F."/>
            <person name="Pallen M.J."/>
        </authorList>
    </citation>
    <scope>NUCLEOTIDE SEQUENCE</scope>
    <source>
        <strain evidence="2">ChiBcec15-4380</strain>
    </source>
</reference>
<dbReference type="Pfam" id="PF01979">
    <property type="entry name" value="Amidohydro_1"/>
    <property type="match status" value="1"/>
</dbReference>
<dbReference type="EMBL" id="DVHE01000048">
    <property type="protein sequence ID" value="HIR50840.1"/>
    <property type="molecule type" value="Genomic_DNA"/>
</dbReference>
<dbReference type="SUPFAM" id="SSF51556">
    <property type="entry name" value="Metallo-dependent hydrolases"/>
    <property type="match status" value="1"/>
</dbReference>
<dbReference type="InterPro" id="IPR032466">
    <property type="entry name" value="Metal_Hydrolase"/>
</dbReference>
<sequence>MWGDCHIHMILDGVDYRAAFARHRDRPDDALIHARLADYQARGVAFLRDGGDRWGVGLRAKALAGDYGIDYRSPAFNICRAGHYGAFLGRTFADLSEYRALVAEVKTLGGDFIKLMASGLMDFHQLGSLTDTPCDAVLMRDLVSIAHDAGFPVMVHANGPEAVSASLAAGADSIEHGAYLLPETLRQLAESQAVWVPTLVTIGNLRGLGRFPDQVLCPLLELQQQNVATAAAWGAAIALGTDAGAYAVYHGAAVAQEYELLREALGAETDAVLARGEAQLRAWPRASER</sequence>
<evidence type="ECO:0000259" key="1">
    <source>
        <dbReference type="Pfam" id="PF01979"/>
    </source>
</evidence>
<dbReference type="Proteomes" id="UP000824239">
    <property type="component" value="Unassembled WGS sequence"/>
</dbReference>
<dbReference type="InterPro" id="IPR051781">
    <property type="entry name" value="Metallo-dep_Hydrolase"/>
</dbReference>
<dbReference type="AlphaFoldDB" id="A0A9D1DHP4"/>
<protein>
    <submittedName>
        <fullName evidence="2">Amidohydrolase family protein</fullName>
    </submittedName>
</protein>
<dbReference type="PANTHER" id="PTHR43135">
    <property type="entry name" value="ALPHA-D-RIBOSE 1-METHYLPHOSPHONATE 5-TRIPHOSPHATE DIPHOSPHATASE"/>
    <property type="match status" value="1"/>
</dbReference>
<accession>A0A9D1DHP4</accession>
<reference evidence="2" key="1">
    <citation type="submission" date="2020-10" db="EMBL/GenBank/DDBJ databases">
        <authorList>
            <person name="Gilroy R."/>
        </authorList>
    </citation>
    <scope>NUCLEOTIDE SEQUENCE</scope>
    <source>
        <strain evidence="2">ChiBcec15-4380</strain>
    </source>
</reference>
<organism evidence="2 3">
    <name type="scientific">Candidatus Avoscillospira avicola</name>
    <dbReference type="NCBI Taxonomy" id="2840706"/>
    <lineage>
        <taxon>Bacteria</taxon>
        <taxon>Bacillati</taxon>
        <taxon>Bacillota</taxon>
        <taxon>Clostridia</taxon>
        <taxon>Eubacteriales</taxon>
        <taxon>Oscillospiraceae</taxon>
        <taxon>Oscillospiraceae incertae sedis</taxon>
        <taxon>Candidatus Avoscillospira</taxon>
    </lineage>
</organism>
<dbReference type="InterPro" id="IPR006680">
    <property type="entry name" value="Amidohydro-rel"/>
</dbReference>
<dbReference type="PANTHER" id="PTHR43135:SF3">
    <property type="entry name" value="ALPHA-D-RIBOSE 1-METHYLPHOSPHONATE 5-TRIPHOSPHATE DIPHOSPHATASE"/>
    <property type="match status" value="1"/>
</dbReference>